<dbReference type="PROSITE" id="PS00434">
    <property type="entry name" value="HSF_DOMAIN"/>
    <property type="match status" value="1"/>
</dbReference>
<dbReference type="GO" id="GO:0006357">
    <property type="term" value="P:regulation of transcription by RNA polymerase II"/>
    <property type="evidence" value="ECO:0007669"/>
    <property type="project" value="TreeGrafter"/>
</dbReference>
<dbReference type="GO" id="GO:0003700">
    <property type="term" value="F:DNA-binding transcription factor activity"/>
    <property type="evidence" value="ECO:0007669"/>
    <property type="project" value="InterPro"/>
</dbReference>
<evidence type="ECO:0000256" key="9">
    <source>
        <dbReference type="SAM" id="Coils"/>
    </source>
</evidence>
<keyword evidence="5" id="KW-0238">DNA-binding</keyword>
<comment type="subcellular location">
    <subcellularLocation>
        <location evidence="1">Nucleus</location>
    </subcellularLocation>
</comment>
<accession>A0A835DNS9</accession>
<reference evidence="12 13" key="1">
    <citation type="submission" date="2020-04" db="EMBL/GenBank/DDBJ databases">
        <title>Plant Genome Project.</title>
        <authorList>
            <person name="Zhang R.-G."/>
        </authorList>
    </citation>
    <scope>NUCLEOTIDE SEQUENCE [LARGE SCALE GENOMIC DNA]</scope>
    <source>
        <strain evidence="12">YNK0</strain>
        <tissue evidence="12">Leaf</tissue>
    </source>
</reference>
<evidence type="ECO:0000313" key="12">
    <source>
        <dbReference type="EMBL" id="KAF8411088.1"/>
    </source>
</evidence>
<dbReference type="SUPFAM" id="SSF46785">
    <property type="entry name" value="Winged helix' DNA-binding domain"/>
    <property type="match status" value="1"/>
</dbReference>
<dbReference type="InterPro" id="IPR036388">
    <property type="entry name" value="WH-like_DNA-bd_sf"/>
</dbReference>
<organism evidence="12 13">
    <name type="scientific">Tetracentron sinense</name>
    <name type="common">Spur-leaf</name>
    <dbReference type="NCBI Taxonomy" id="13715"/>
    <lineage>
        <taxon>Eukaryota</taxon>
        <taxon>Viridiplantae</taxon>
        <taxon>Streptophyta</taxon>
        <taxon>Embryophyta</taxon>
        <taxon>Tracheophyta</taxon>
        <taxon>Spermatophyta</taxon>
        <taxon>Magnoliopsida</taxon>
        <taxon>Trochodendrales</taxon>
        <taxon>Trochodendraceae</taxon>
        <taxon>Tetracentron</taxon>
    </lineage>
</organism>
<keyword evidence="13" id="KW-1185">Reference proteome</keyword>
<comment type="similarity">
    <text evidence="8">Belongs to the HSF family.</text>
</comment>
<gene>
    <name evidence="12" type="ORF">HHK36_003627</name>
</gene>
<feature type="domain" description="HSF-type DNA-binding" evidence="11">
    <location>
        <begin position="54"/>
        <end position="78"/>
    </location>
</feature>
<dbReference type="PANTHER" id="PTHR10015:SF445">
    <property type="entry name" value="HEAT STRESS TRANSCRIPTION FACTOR A-4B-LIKE"/>
    <property type="match status" value="1"/>
</dbReference>
<dbReference type="FunFam" id="1.10.10.10:FF:000057">
    <property type="entry name" value="Heat shock transcription factor 1"/>
    <property type="match status" value="1"/>
</dbReference>
<evidence type="ECO:0000256" key="10">
    <source>
        <dbReference type="SAM" id="MobiDB-lite"/>
    </source>
</evidence>
<dbReference type="InterPro" id="IPR036390">
    <property type="entry name" value="WH_DNA-bd_sf"/>
</dbReference>
<keyword evidence="3" id="KW-0805">Transcription regulation</keyword>
<feature type="region of interest" description="Disordered" evidence="10">
    <location>
        <begin position="402"/>
        <end position="428"/>
    </location>
</feature>
<protein>
    <recommendedName>
        <fullName evidence="11">HSF-type DNA-binding domain-containing protein</fullName>
    </recommendedName>
</protein>
<feature type="coiled-coil region" evidence="9">
    <location>
        <begin position="123"/>
        <end position="171"/>
    </location>
</feature>
<dbReference type="OMA" id="CESMEQQ"/>
<keyword evidence="2" id="KW-0597">Phosphoprotein</keyword>
<evidence type="ECO:0000256" key="5">
    <source>
        <dbReference type="ARBA" id="ARBA00023125"/>
    </source>
</evidence>
<proteinExistence type="inferred from homology"/>
<dbReference type="Proteomes" id="UP000655225">
    <property type="component" value="Unassembled WGS sequence"/>
</dbReference>
<evidence type="ECO:0000313" key="13">
    <source>
        <dbReference type="Proteomes" id="UP000655225"/>
    </source>
</evidence>
<dbReference type="EMBL" id="JABCRI010000002">
    <property type="protein sequence ID" value="KAF8411088.1"/>
    <property type="molecule type" value="Genomic_DNA"/>
</dbReference>
<dbReference type="InterPro" id="IPR000232">
    <property type="entry name" value="HSF_DNA-bd"/>
</dbReference>
<dbReference type="Gene3D" id="1.10.10.10">
    <property type="entry name" value="Winged helix-like DNA-binding domain superfamily/Winged helix DNA-binding domain"/>
    <property type="match status" value="1"/>
</dbReference>
<evidence type="ECO:0000256" key="2">
    <source>
        <dbReference type="ARBA" id="ARBA00022553"/>
    </source>
</evidence>
<keyword evidence="7" id="KW-0539">Nucleus</keyword>
<dbReference type="GO" id="GO:0034605">
    <property type="term" value="P:cellular response to heat"/>
    <property type="evidence" value="ECO:0007669"/>
    <property type="project" value="TreeGrafter"/>
</dbReference>
<name>A0A835DNS9_TETSI</name>
<evidence type="ECO:0000256" key="4">
    <source>
        <dbReference type="ARBA" id="ARBA00023016"/>
    </source>
</evidence>
<keyword evidence="6" id="KW-0804">Transcription</keyword>
<evidence type="ECO:0000259" key="11">
    <source>
        <dbReference type="PROSITE" id="PS00434"/>
    </source>
</evidence>
<dbReference type="OrthoDB" id="60033at2759"/>
<keyword evidence="9" id="KW-0175">Coiled coil</keyword>
<evidence type="ECO:0000256" key="1">
    <source>
        <dbReference type="ARBA" id="ARBA00004123"/>
    </source>
</evidence>
<dbReference type="PRINTS" id="PR00056">
    <property type="entry name" value="HSFDOMAIN"/>
</dbReference>
<keyword evidence="4" id="KW-0346">Stress response</keyword>
<comment type="caution">
    <text evidence="12">The sequence shown here is derived from an EMBL/GenBank/DDBJ whole genome shotgun (WGS) entry which is preliminary data.</text>
</comment>
<evidence type="ECO:0000256" key="8">
    <source>
        <dbReference type="RuleBase" id="RU004020"/>
    </source>
</evidence>
<dbReference type="Pfam" id="PF00447">
    <property type="entry name" value="HSF_DNA-bind"/>
    <property type="match status" value="1"/>
</dbReference>
<dbReference type="AlphaFoldDB" id="A0A835DNS9"/>
<dbReference type="SMART" id="SM00415">
    <property type="entry name" value="HSF"/>
    <property type="match status" value="1"/>
</dbReference>
<evidence type="ECO:0000256" key="6">
    <source>
        <dbReference type="ARBA" id="ARBA00023163"/>
    </source>
</evidence>
<dbReference type="PANTHER" id="PTHR10015">
    <property type="entry name" value="HEAT SHOCK TRANSCRIPTION FACTOR"/>
    <property type="match status" value="1"/>
</dbReference>
<dbReference type="GO" id="GO:0005634">
    <property type="term" value="C:nucleus"/>
    <property type="evidence" value="ECO:0007669"/>
    <property type="project" value="UniProtKB-SubCell"/>
</dbReference>
<evidence type="ECO:0000256" key="7">
    <source>
        <dbReference type="ARBA" id="ARBA00023242"/>
    </source>
</evidence>
<dbReference type="GO" id="GO:0000978">
    <property type="term" value="F:RNA polymerase II cis-regulatory region sequence-specific DNA binding"/>
    <property type="evidence" value="ECO:0007669"/>
    <property type="project" value="TreeGrafter"/>
</dbReference>
<evidence type="ECO:0000256" key="3">
    <source>
        <dbReference type="ARBA" id="ARBA00023015"/>
    </source>
</evidence>
<sequence>MMDGSQSGSSVPPPFLTKTYEMVDDPSINSIVSWSQSNNSFVVWSPPEFEGVLLPKYFKHKNFSSFVRQLNTYGFRKIDPEQWEFSNKDFVRGQRHLLKNIHRRKPIHSHSGQNPQGQENSSGALVDLEKHELQEEIERLKQDKSLLVLELQTLIQEQQRMELQIQYLEGNLHQMEDCQRQIMFFLTRILQKSGFVSNFMQQSKNNSKKRRLPNHDYFYDESNMEENQILNFQMVTREKPDTISMPVLNMEPFEKLESSINYWENFFCLVGQASGEEMYSVEVPSHPSVGVLTEMHYKSIDSGINMQPQSPKLNSFSLCSRDIHSSPDLAESMNYDESPIISSVQLNVDAWPNSCTIDVNSKPDPPPEVEASKEQALRTKTSVVLTGVNDVFWEQLLTEIPGSSDTPEVQLERRDTDGRKTESKTGDRKKFWCNMKNVDNLTEQMGQLNPTERTNVG</sequence>
<feature type="compositionally biased region" description="Basic and acidic residues" evidence="10">
    <location>
        <begin position="410"/>
        <end position="428"/>
    </location>
</feature>